<evidence type="ECO:0000256" key="4">
    <source>
        <dbReference type="ARBA" id="ARBA00022692"/>
    </source>
</evidence>
<reference evidence="12 13" key="1">
    <citation type="submission" date="2019-09" db="EMBL/GenBank/DDBJ databases">
        <title>Pararcticibacter amylolyticus gen. nov., sp. nov., isolated from a rottenly hemp rope, and reclassification of Pedobacter tournemirensis as Pararcticibacter tournemirensis comb. nov.</title>
        <authorList>
            <person name="Cai Y."/>
        </authorList>
    </citation>
    <scope>NUCLEOTIDE SEQUENCE [LARGE SCALE GENOMIC DNA]</scope>
    <source>
        <strain evidence="12 13">TF5-37.2-LB10</strain>
    </source>
</reference>
<dbReference type="PANTHER" id="PTHR11562">
    <property type="entry name" value="CATION EFFLUX PROTEIN/ ZINC TRANSPORTER"/>
    <property type="match status" value="1"/>
</dbReference>
<organism evidence="12 13">
    <name type="scientific">Arcticibacter tournemirensis</name>
    <dbReference type="NCBI Taxonomy" id="699437"/>
    <lineage>
        <taxon>Bacteria</taxon>
        <taxon>Pseudomonadati</taxon>
        <taxon>Bacteroidota</taxon>
        <taxon>Sphingobacteriia</taxon>
        <taxon>Sphingobacteriales</taxon>
        <taxon>Sphingobacteriaceae</taxon>
        <taxon>Arcticibacter</taxon>
    </lineage>
</organism>
<dbReference type="EMBL" id="VWNE01000010">
    <property type="protein sequence ID" value="KAA8483856.1"/>
    <property type="molecule type" value="Genomic_DNA"/>
</dbReference>
<dbReference type="GO" id="GO:0005385">
    <property type="term" value="F:zinc ion transmembrane transporter activity"/>
    <property type="evidence" value="ECO:0007669"/>
    <property type="project" value="TreeGrafter"/>
</dbReference>
<evidence type="ECO:0000256" key="5">
    <source>
        <dbReference type="ARBA" id="ARBA00022906"/>
    </source>
</evidence>
<dbReference type="GO" id="GO:0005886">
    <property type="term" value="C:plasma membrane"/>
    <property type="evidence" value="ECO:0007669"/>
    <property type="project" value="TreeGrafter"/>
</dbReference>
<sequence length="289" mass="32455">MHMHPVVKNLRVAFIINLSFSIIEFVGGALTNSVAILSDAVHDLGDAVVIGISLWMEKFSQKGRSMNYSYGYKRFSTLAAFITSVVLLVGSAIIIFESVPRFFHPEEVHAGGMFALAIVGIIFNGLAILRLRKGDSLNQRAVMLHMMEDVLGWIAVLIGSVVIYYTEWYWIDPLMSLGIAAFILVNATKNIFGVFRIFLQSVPQQVDEHRIISRLTGIDQVKSVHDIHIWSMDGNYNVLTAHIVVDKHARVDELNDIKNQAVQILKEQNIQHPTVQIEFQSGACEFERC</sequence>
<dbReference type="InterPro" id="IPR027469">
    <property type="entry name" value="Cation_efflux_TMD_sf"/>
</dbReference>
<protein>
    <submittedName>
        <fullName evidence="12">Cation transporter</fullName>
    </submittedName>
</protein>
<dbReference type="InterPro" id="IPR036837">
    <property type="entry name" value="Cation_efflux_CTD_sf"/>
</dbReference>
<dbReference type="Pfam" id="PF01545">
    <property type="entry name" value="Cation_efflux"/>
    <property type="match status" value="1"/>
</dbReference>
<evidence type="ECO:0000259" key="11">
    <source>
        <dbReference type="Pfam" id="PF16916"/>
    </source>
</evidence>
<feature type="transmembrane region" description="Helical" evidence="9">
    <location>
        <begin position="12"/>
        <end position="30"/>
    </location>
</feature>
<comment type="similarity">
    <text evidence="2">Belongs to the cation diffusion facilitator (CDF) transporter (TC 2.A.4) family. SLC30A subfamily.</text>
</comment>
<name>A0A5M9HA85_9SPHI</name>
<keyword evidence="3" id="KW-0813">Transport</keyword>
<dbReference type="SUPFAM" id="SSF160240">
    <property type="entry name" value="Cation efflux protein cytoplasmic domain-like"/>
    <property type="match status" value="1"/>
</dbReference>
<gene>
    <name evidence="12" type="ORF">F1649_07825</name>
</gene>
<feature type="transmembrane region" description="Helical" evidence="9">
    <location>
        <begin position="177"/>
        <end position="199"/>
    </location>
</feature>
<dbReference type="Proteomes" id="UP000322918">
    <property type="component" value="Unassembled WGS sequence"/>
</dbReference>
<evidence type="ECO:0000313" key="12">
    <source>
        <dbReference type="EMBL" id="KAA8483856.1"/>
    </source>
</evidence>
<dbReference type="InterPro" id="IPR058533">
    <property type="entry name" value="Cation_efflux_TM"/>
</dbReference>
<keyword evidence="6 9" id="KW-1133">Transmembrane helix</keyword>
<comment type="subcellular location">
    <subcellularLocation>
        <location evidence="1">Membrane</location>
        <topology evidence="1">Multi-pass membrane protein</topology>
    </subcellularLocation>
</comment>
<proteinExistence type="inferred from homology"/>
<evidence type="ECO:0000256" key="3">
    <source>
        <dbReference type="ARBA" id="ARBA00022448"/>
    </source>
</evidence>
<dbReference type="InterPro" id="IPR002524">
    <property type="entry name" value="Cation_efflux"/>
</dbReference>
<keyword evidence="5" id="KW-0864">Zinc transport</keyword>
<feature type="domain" description="Cation efflux protein cytoplasmic" evidence="11">
    <location>
        <begin position="204"/>
        <end position="278"/>
    </location>
</feature>
<dbReference type="NCBIfam" id="TIGR01297">
    <property type="entry name" value="CDF"/>
    <property type="match status" value="1"/>
</dbReference>
<keyword evidence="13" id="KW-1185">Reference proteome</keyword>
<keyword evidence="7" id="KW-0406">Ion transport</keyword>
<evidence type="ECO:0000256" key="8">
    <source>
        <dbReference type="ARBA" id="ARBA00023136"/>
    </source>
</evidence>
<comment type="caution">
    <text evidence="12">The sequence shown here is derived from an EMBL/GenBank/DDBJ whole genome shotgun (WGS) entry which is preliminary data.</text>
</comment>
<feature type="transmembrane region" description="Helical" evidence="9">
    <location>
        <begin position="150"/>
        <end position="171"/>
    </location>
</feature>
<keyword evidence="8 9" id="KW-0472">Membrane</keyword>
<feature type="transmembrane region" description="Helical" evidence="9">
    <location>
        <begin position="77"/>
        <end position="96"/>
    </location>
</feature>
<dbReference type="PANTHER" id="PTHR11562:SF17">
    <property type="entry name" value="RE54080P-RELATED"/>
    <property type="match status" value="1"/>
</dbReference>
<dbReference type="InterPro" id="IPR027470">
    <property type="entry name" value="Cation_efflux_CTD"/>
</dbReference>
<dbReference type="SUPFAM" id="SSF161111">
    <property type="entry name" value="Cation efflux protein transmembrane domain-like"/>
    <property type="match status" value="1"/>
</dbReference>
<accession>A0A5M9HA85</accession>
<dbReference type="OrthoDB" id="9809646at2"/>
<evidence type="ECO:0000313" key="13">
    <source>
        <dbReference type="Proteomes" id="UP000322918"/>
    </source>
</evidence>
<dbReference type="Gene3D" id="3.30.70.1350">
    <property type="entry name" value="Cation efflux protein, cytoplasmic domain"/>
    <property type="match status" value="1"/>
</dbReference>
<evidence type="ECO:0000256" key="2">
    <source>
        <dbReference type="ARBA" id="ARBA00008873"/>
    </source>
</evidence>
<evidence type="ECO:0000256" key="9">
    <source>
        <dbReference type="SAM" id="Phobius"/>
    </source>
</evidence>
<evidence type="ECO:0000256" key="7">
    <source>
        <dbReference type="ARBA" id="ARBA00023065"/>
    </source>
</evidence>
<dbReference type="AlphaFoldDB" id="A0A5M9HA85"/>
<feature type="domain" description="Cation efflux protein transmembrane" evidence="10">
    <location>
        <begin position="11"/>
        <end position="192"/>
    </location>
</feature>
<keyword evidence="5" id="KW-0862">Zinc</keyword>
<dbReference type="Pfam" id="PF16916">
    <property type="entry name" value="ZT_dimer"/>
    <property type="match status" value="1"/>
</dbReference>
<evidence type="ECO:0000256" key="6">
    <source>
        <dbReference type="ARBA" id="ARBA00022989"/>
    </source>
</evidence>
<feature type="transmembrane region" description="Helical" evidence="9">
    <location>
        <begin position="108"/>
        <end position="129"/>
    </location>
</feature>
<dbReference type="InterPro" id="IPR050681">
    <property type="entry name" value="CDF/SLC30A"/>
</dbReference>
<evidence type="ECO:0000259" key="10">
    <source>
        <dbReference type="Pfam" id="PF01545"/>
    </source>
</evidence>
<dbReference type="Gene3D" id="1.20.1510.10">
    <property type="entry name" value="Cation efflux protein transmembrane domain"/>
    <property type="match status" value="1"/>
</dbReference>
<evidence type="ECO:0000256" key="1">
    <source>
        <dbReference type="ARBA" id="ARBA00004141"/>
    </source>
</evidence>
<keyword evidence="4 9" id="KW-0812">Transmembrane</keyword>